<dbReference type="PANTHER" id="PTHR43280">
    <property type="entry name" value="ARAC-FAMILY TRANSCRIPTIONAL REGULATOR"/>
    <property type="match status" value="1"/>
</dbReference>
<dbReference type="RefSeq" id="WP_221931375.1">
    <property type="nucleotide sequence ID" value="NZ_CBCSJO010000001.1"/>
</dbReference>
<protein>
    <submittedName>
        <fullName evidence="5">AraC-type DNA-binding protein</fullName>
    </submittedName>
</protein>
<name>A0A521FE30_9SPHI</name>
<dbReference type="PANTHER" id="PTHR43280:SF32">
    <property type="entry name" value="TRANSCRIPTIONAL REGULATORY PROTEIN"/>
    <property type="match status" value="1"/>
</dbReference>
<proteinExistence type="predicted"/>
<evidence type="ECO:0000259" key="4">
    <source>
        <dbReference type="PROSITE" id="PS01124"/>
    </source>
</evidence>
<keyword evidence="3" id="KW-0804">Transcription</keyword>
<dbReference type="SMART" id="SM00342">
    <property type="entry name" value="HTH_ARAC"/>
    <property type="match status" value="1"/>
</dbReference>
<keyword evidence="1" id="KW-0805">Transcription regulation</keyword>
<dbReference type="InterPro" id="IPR018060">
    <property type="entry name" value="HTH_AraC"/>
</dbReference>
<evidence type="ECO:0000313" key="6">
    <source>
        <dbReference type="Proteomes" id="UP000320300"/>
    </source>
</evidence>
<dbReference type="GO" id="GO:0043565">
    <property type="term" value="F:sequence-specific DNA binding"/>
    <property type="evidence" value="ECO:0007669"/>
    <property type="project" value="InterPro"/>
</dbReference>
<keyword evidence="6" id="KW-1185">Reference proteome</keyword>
<dbReference type="AlphaFoldDB" id="A0A521FE30"/>
<dbReference type="InterPro" id="IPR009057">
    <property type="entry name" value="Homeodomain-like_sf"/>
</dbReference>
<dbReference type="Proteomes" id="UP000320300">
    <property type="component" value="Unassembled WGS sequence"/>
</dbReference>
<accession>A0A521FE30</accession>
<organism evidence="5 6">
    <name type="scientific">Pedobacter westerhofensis</name>
    <dbReference type="NCBI Taxonomy" id="425512"/>
    <lineage>
        <taxon>Bacteria</taxon>
        <taxon>Pseudomonadati</taxon>
        <taxon>Bacteroidota</taxon>
        <taxon>Sphingobacteriia</taxon>
        <taxon>Sphingobacteriales</taxon>
        <taxon>Sphingobacteriaceae</taxon>
        <taxon>Pedobacter</taxon>
    </lineage>
</organism>
<evidence type="ECO:0000313" key="5">
    <source>
        <dbReference type="EMBL" id="SMO94427.1"/>
    </source>
</evidence>
<keyword evidence="2 5" id="KW-0238">DNA-binding</keyword>
<evidence type="ECO:0000256" key="3">
    <source>
        <dbReference type="ARBA" id="ARBA00023163"/>
    </source>
</evidence>
<gene>
    <name evidence="5" type="ORF">SAMN06265348_111220</name>
</gene>
<evidence type="ECO:0000256" key="2">
    <source>
        <dbReference type="ARBA" id="ARBA00023125"/>
    </source>
</evidence>
<dbReference type="PROSITE" id="PS01124">
    <property type="entry name" value="HTH_ARAC_FAMILY_2"/>
    <property type="match status" value="1"/>
</dbReference>
<dbReference type="GO" id="GO:0003700">
    <property type="term" value="F:DNA-binding transcription factor activity"/>
    <property type="evidence" value="ECO:0007669"/>
    <property type="project" value="InterPro"/>
</dbReference>
<reference evidence="5 6" key="1">
    <citation type="submission" date="2017-05" db="EMBL/GenBank/DDBJ databases">
        <authorList>
            <person name="Varghese N."/>
            <person name="Submissions S."/>
        </authorList>
    </citation>
    <scope>NUCLEOTIDE SEQUENCE [LARGE SCALE GENOMIC DNA]</scope>
    <source>
        <strain evidence="5 6">DSM 19036</strain>
    </source>
</reference>
<dbReference type="SUPFAM" id="SSF46689">
    <property type="entry name" value="Homeodomain-like"/>
    <property type="match status" value="1"/>
</dbReference>
<evidence type="ECO:0000256" key="1">
    <source>
        <dbReference type="ARBA" id="ARBA00023015"/>
    </source>
</evidence>
<dbReference type="Pfam" id="PF12833">
    <property type="entry name" value="HTH_18"/>
    <property type="match status" value="1"/>
</dbReference>
<dbReference type="Gene3D" id="1.10.10.60">
    <property type="entry name" value="Homeodomain-like"/>
    <property type="match status" value="1"/>
</dbReference>
<feature type="domain" description="HTH araC/xylS-type" evidence="4">
    <location>
        <begin position="25"/>
        <end position="122"/>
    </location>
</feature>
<dbReference type="EMBL" id="FXTN01000011">
    <property type="protein sequence ID" value="SMO94427.1"/>
    <property type="molecule type" value="Genomic_DNA"/>
</dbReference>
<sequence>MAEIPNVYISRKAEILAQFKDILQSHLDDFMAGRIDKMYEIKEIAEMMSLHPVHLSKVIKLETGYHACYHYEQRILLEAKKLLADPTLPIGMVAYRLDYDVSNFSKFFKRFMGITPSLYRKSIINHSGKIDAIPSDKTI</sequence>